<evidence type="ECO:0000313" key="1">
    <source>
        <dbReference type="EMBL" id="QOI43745.1"/>
    </source>
</evidence>
<name>A0AAP9WET5_LEPIR</name>
<accession>A0AAP9WET5</accession>
<reference evidence="1" key="1">
    <citation type="submission" date="2019-09" db="EMBL/GenBank/DDBJ databases">
        <title>Comparative Genomics of Leptospira interrogans Reveals Genome Plasticity - A Common Adaptive Strategy for Survival in Various Hosts.</title>
        <authorList>
            <person name="Ramli S.R."/>
            <person name="Bunk B."/>
            <person name="Goris M."/>
            <person name="Bhuju S."/>
            <person name="Jarek M."/>
            <person name="Sproer C."/>
            <person name="Mustakim S."/>
            <person name="Strommenger B."/>
            <person name="Pessler F."/>
        </authorList>
    </citation>
    <scope>NUCLEOTIDE SEQUENCE</scope>
    <source>
        <strain evidence="1">782</strain>
    </source>
</reference>
<dbReference type="EMBL" id="CP043884">
    <property type="protein sequence ID" value="QOI43745.1"/>
    <property type="molecule type" value="Genomic_DNA"/>
</dbReference>
<dbReference type="AlphaFoldDB" id="A0AAP9WET5"/>
<protein>
    <submittedName>
        <fullName evidence="1">Uncharacterized protein</fullName>
    </submittedName>
</protein>
<sequence>MISESSFRVLPFNGIFSVWFSPRFSEIINDLLGRFFFSSLERILFSNYKFITKNNLSLQIYVFCASNVSSKLELRYTNFIEKRLFYLELKVIKRLQIWAKIRKLICKF</sequence>
<evidence type="ECO:0000313" key="2">
    <source>
        <dbReference type="Proteomes" id="UP000663124"/>
    </source>
</evidence>
<organism evidence="1 2">
    <name type="scientific">Leptospira interrogans serovar Canicola</name>
    <dbReference type="NCBI Taxonomy" id="211880"/>
    <lineage>
        <taxon>Bacteria</taxon>
        <taxon>Pseudomonadati</taxon>
        <taxon>Spirochaetota</taxon>
        <taxon>Spirochaetia</taxon>
        <taxon>Leptospirales</taxon>
        <taxon>Leptospiraceae</taxon>
        <taxon>Leptospira</taxon>
    </lineage>
</organism>
<gene>
    <name evidence="1" type="ORF">Lepto782_16810</name>
</gene>
<dbReference type="Proteomes" id="UP000663124">
    <property type="component" value="Chromosome 1"/>
</dbReference>
<proteinExistence type="predicted"/>